<dbReference type="AlphaFoldDB" id="A0A839SPD2"/>
<dbReference type="SFLD" id="SFLDG00179">
    <property type="entry name" value="mandelate_racemase"/>
    <property type="match status" value="1"/>
</dbReference>
<dbReference type="InterPro" id="IPR029065">
    <property type="entry name" value="Enolase_C-like"/>
</dbReference>
<protein>
    <submittedName>
        <fullName evidence="5">L-alanine-DL-glutamate epimerase-like enolase superfamily enzyme</fullName>
    </submittedName>
</protein>
<name>A0A839SPD2_9PROT</name>
<evidence type="ECO:0000313" key="5">
    <source>
        <dbReference type="EMBL" id="MBB3064302.1"/>
    </source>
</evidence>
<evidence type="ECO:0000259" key="4">
    <source>
        <dbReference type="SMART" id="SM00922"/>
    </source>
</evidence>
<dbReference type="RefSeq" id="WP_183415096.1">
    <property type="nucleotide sequence ID" value="NZ_JACHXA010000001.1"/>
</dbReference>
<dbReference type="GO" id="GO:0000287">
    <property type="term" value="F:magnesium ion binding"/>
    <property type="evidence" value="ECO:0007669"/>
    <property type="project" value="TreeGrafter"/>
</dbReference>
<keyword evidence="3" id="KW-0460">Magnesium</keyword>
<dbReference type="CDD" id="cd03316">
    <property type="entry name" value="MR_like"/>
    <property type="match status" value="1"/>
</dbReference>
<dbReference type="Proteomes" id="UP000581135">
    <property type="component" value="Unassembled WGS sequence"/>
</dbReference>
<dbReference type="Pfam" id="PF02746">
    <property type="entry name" value="MR_MLE_N"/>
    <property type="match status" value="1"/>
</dbReference>
<dbReference type="PANTHER" id="PTHR13794:SF58">
    <property type="entry name" value="MITOCHONDRIAL ENOLASE SUPERFAMILY MEMBER 1"/>
    <property type="match status" value="1"/>
</dbReference>
<organism evidence="5 6">
    <name type="scientific">Limibacillus halophilus</name>
    <dbReference type="NCBI Taxonomy" id="1579333"/>
    <lineage>
        <taxon>Bacteria</taxon>
        <taxon>Pseudomonadati</taxon>
        <taxon>Pseudomonadota</taxon>
        <taxon>Alphaproteobacteria</taxon>
        <taxon>Rhodospirillales</taxon>
        <taxon>Rhodovibrionaceae</taxon>
        <taxon>Limibacillus</taxon>
    </lineage>
</organism>
<dbReference type="EMBL" id="JACHXA010000001">
    <property type="protein sequence ID" value="MBB3064302.1"/>
    <property type="molecule type" value="Genomic_DNA"/>
</dbReference>
<sequence length="364" mass="40529">MKITRLRTRPVSVPLDRPIATAIHRIESVGCLLVSLETDQGLVGESYLFTINGVRLKAFDEMLYGFASTVEGRDPHYVEAIWQDIWREINPTGHQGVTIAALSTLDTACWDLIGKAADRPLHHLFGACRDRIETYASGGLWLSYSIDDLVVEAAALLDQGFRAMKMRVGNGDLRKDVERVRRVREVIGPEVKLLVDANQAYRPKQAIQLGRLLEPFDIVWFEEPVAAYDREGQALVRERLDIPVASGETEYTKQGIRSTIETRSADVLMPDLQRIGGLTEMLRAAALADSFNLPISTHIFTEHSLSIAGAAPNCISVEHMPWHAPLFRETLELQDGALIIPHRPGTGFTFDPKAVERFALAPAR</sequence>
<reference evidence="5 6" key="1">
    <citation type="submission" date="2020-08" db="EMBL/GenBank/DDBJ databases">
        <title>Genomic Encyclopedia of Type Strains, Phase III (KMG-III): the genomes of soil and plant-associated and newly described type strains.</title>
        <authorList>
            <person name="Whitman W."/>
        </authorList>
    </citation>
    <scope>NUCLEOTIDE SEQUENCE [LARGE SCALE GENOMIC DNA]</scope>
    <source>
        <strain evidence="5 6">CECT 8803</strain>
    </source>
</reference>
<dbReference type="GO" id="GO:0016052">
    <property type="term" value="P:carbohydrate catabolic process"/>
    <property type="evidence" value="ECO:0007669"/>
    <property type="project" value="TreeGrafter"/>
</dbReference>
<dbReference type="SUPFAM" id="SSF54826">
    <property type="entry name" value="Enolase N-terminal domain-like"/>
    <property type="match status" value="1"/>
</dbReference>
<dbReference type="Gene3D" id="3.30.390.10">
    <property type="entry name" value="Enolase-like, N-terminal domain"/>
    <property type="match status" value="1"/>
</dbReference>
<evidence type="ECO:0000313" key="6">
    <source>
        <dbReference type="Proteomes" id="UP000581135"/>
    </source>
</evidence>
<comment type="cofactor">
    <cofactor evidence="1">
        <name>Mg(2+)</name>
        <dbReference type="ChEBI" id="CHEBI:18420"/>
    </cofactor>
</comment>
<dbReference type="SUPFAM" id="SSF51604">
    <property type="entry name" value="Enolase C-terminal domain-like"/>
    <property type="match status" value="1"/>
</dbReference>
<accession>A0A839SPD2</accession>
<dbReference type="Pfam" id="PF13378">
    <property type="entry name" value="MR_MLE_C"/>
    <property type="match status" value="1"/>
</dbReference>
<dbReference type="InterPro" id="IPR036849">
    <property type="entry name" value="Enolase-like_C_sf"/>
</dbReference>
<dbReference type="GO" id="GO:0016836">
    <property type="term" value="F:hydro-lyase activity"/>
    <property type="evidence" value="ECO:0007669"/>
    <property type="project" value="TreeGrafter"/>
</dbReference>
<dbReference type="InterPro" id="IPR013341">
    <property type="entry name" value="Mandelate_racemase_N_dom"/>
</dbReference>
<feature type="domain" description="Mandelate racemase/muconate lactonizing enzyme C-terminal" evidence="4">
    <location>
        <begin position="147"/>
        <end position="243"/>
    </location>
</feature>
<dbReference type="InterPro" id="IPR013342">
    <property type="entry name" value="Mandelate_racemase_C"/>
</dbReference>
<evidence type="ECO:0000256" key="1">
    <source>
        <dbReference type="ARBA" id="ARBA00001946"/>
    </source>
</evidence>
<dbReference type="SFLD" id="SFLDS00001">
    <property type="entry name" value="Enolase"/>
    <property type="match status" value="1"/>
</dbReference>
<comment type="caution">
    <text evidence="5">The sequence shown here is derived from an EMBL/GenBank/DDBJ whole genome shotgun (WGS) entry which is preliminary data.</text>
</comment>
<gene>
    <name evidence="5" type="ORF">FHR98_000567</name>
</gene>
<keyword evidence="6" id="KW-1185">Reference proteome</keyword>
<dbReference type="InterPro" id="IPR046945">
    <property type="entry name" value="RHMD-like"/>
</dbReference>
<evidence type="ECO:0000256" key="2">
    <source>
        <dbReference type="ARBA" id="ARBA00022723"/>
    </source>
</evidence>
<dbReference type="SMART" id="SM00922">
    <property type="entry name" value="MR_MLE"/>
    <property type="match status" value="1"/>
</dbReference>
<dbReference type="InterPro" id="IPR029017">
    <property type="entry name" value="Enolase-like_N"/>
</dbReference>
<keyword evidence="2" id="KW-0479">Metal-binding</keyword>
<proteinExistence type="predicted"/>
<dbReference type="Gene3D" id="3.20.20.120">
    <property type="entry name" value="Enolase-like C-terminal domain"/>
    <property type="match status" value="1"/>
</dbReference>
<dbReference type="PANTHER" id="PTHR13794">
    <property type="entry name" value="ENOLASE SUPERFAMILY, MANDELATE RACEMASE"/>
    <property type="match status" value="1"/>
</dbReference>
<evidence type="ECO:0000256" key="3">
    <source>
        <dbReference type="ARBA" id="ARBA00022842"/>
    </source>
</evidence>